<dbReference type="PANTHER" id="PTHR11432:SF3">
    <property type="entry name" value="NADH-UBIQUINONE OXIDOREDUCTASE CHAIN 1"/>
    <property type="match status" value="1"/>
</dbReference>
<keyword evidence="9 13" id="KW-0830">Ubiquinone</keyword>
<comment type="catalytic activity">
    <reaction evidence="13">
        <text>a ubiquinone + NADH + 5 H(+)(in) = a ubiquinol + NAD(+) + 4 H(+)(out)</text>
        <dbReference type="Rhea" id="RHEA:29091"/>
        <dbReference type="Rhea" id="RHEA-COMP:9565"/>
        <dbReference type="Rhea" id="RHEA-COMP:9566"/>
        <dbReference type="ChEBI" id="CHEBI:15378"/>
        <dbReference type="ChEBI" id="CHEBI:16389"/>
        <dbReference type="ChEBI" id="CHEBI:17976"/>
        <dbReference type="ChEBI" id="CHEBI:57540"/>
        <dbReference type="ChEBI" id="CHEBI:57945"/>
        <dbReference type="EC" id="7.1.1.2"/>
    </reaction>
</comment>
<keyword evidence="7" id="KW-0999">Mitochondrion inner membrane</keyword>
<dbReference type="PROSITE" id="PS00668">
    <property type="entry name" value="COMPLEX1_ND1_2"/>
    <property type="match status" value="1"/>
</dbReference>
<evidence type="ECO:0000256" key="10">
    <source>
        <dbReference type="ARBA" id="ARBA00023128"/>
    </source>
</evidence>
<keyword evidence="11 14" id="KW-0472">Membrane</keyword>
<dbReference type="GO" id="GO:0008137">
    <property type="term" value="F:NADH dehydrogenase (ubiquinone) activity"/>
    <property type="evidence" value="ECO:0007669"/>
    <property type="project" value="UniProtKB-EC"/>
</dbReference>
<keyword evidence="5" id="KW-0813">Transport</keyword>
<comment type="function">
    <text evidence="1">Core subunit of the mitochondrial membrane respiratory chain NADH dehydrogenase (Complex I) that is believed to belong to the minimal assembly required for catalysis. Complex I functions in the transfer of electrons from NADH to the respiratory chain. The immediate electron acceptor for the enzyme is believed to be ubiquinone.</text>
</comment>
<accession>A8WXT8</accession>
<evidence type="ECO:0000256" key="13">
    <source>
        <dbReference type="RuleBase" id="RU000473"/>
    </source>
</evidence>
<dbReference type="EMBL" id="AJ844431">
    <property type="protein sequence ID" value="CAH59884.1"/>
    <property type="molecule type" value="Genomic_DNA"/>
</dbReference>
<organism evidence="15">
    <name type="scientific">Zygaena lavandulae</name>
    <dbReference type="NCBI Taxonomy" id="287378"/>
    <lineage>
        <taxon>Eukaryota</taxon>
        <taxon>Metazoa</taxon>
        <taxon>Ecdysozoa</taxon>
        <taxon>Arthropoda</taxon>
        <taxon>Hexapoda</taxon>
        <taxon>Insecta</taxon>
        <taxon>Pterygota</taxon>
        <taxon>Neoptera</taxon>
        <taxon>Endopterygota</taxon>
        <taxon>Lepidoptera</taxon>
        <taxon>Glossata</taxon>
        <taxon>Ditrysia</taxon>
        <taxon>Zygaenoidea</taxon>
        <taxon>Zygaenidae</taxon>
        <taxon>Zygaeninae</taxon>
        <taxon>Zygaena</taxon>
    </lineage>
</organism>
<proteinExistence type="inferred from homology"/>
<dbReference type="PANTHER" id="PTHR11432">
    <property type="entry name" value="NADH DEHYDROGENASE SUBUNIT 1"/>
    <property type="match status" value="1"/>
</dbReference>
<evidence type="ECO:0000256" key="6">
    <source>
        <dbReference type="ARBA" id="ARBA00022692"/>
    </source>
</evidence>
<dbReference type="Pfam" id="PF00146">
    <property type="entry name" value="NADHdh"/>
    <property type="match status" value="1"/>
</dbReference>
<gene>
    <name evidence="15" type="primary">nd1</name>
</gene>
<feature type="transmembrane region" description="Helical" evidence="14">
    <location>
        <begin position="107"/>
        <end position="129"/>
    </location>
</feature>
<evidence type="ECO:0000256" key="12">
    <source>
        <dbReference type="RuleBase" id="RU000471"/>
    </source>
</evidence>
<keyword evidence="12" id="KW-0520">NAD</keyword>
<geneLocation type="mitochondrion" evidence="15"/>
<reference evidence="15" key="1">
    <citation type="journal article" date="2007" name="Biol. J. Linn. Soc. Lond.">
        <title>Evolutionary history of the burnet moth genus Zygaena Fabricius, 1775 (Lepidoptera: Zygaenidae) inferred from nuclear and mitochondrial sequence data: phylogeny, host-plant association, wing pattern evolution and historical biogeography.</title>
        <authorList>
            <person name="Niehuis O."/>
            <person name="Hofmann A."/>
            <person name="Naumann C.M."/>
            <person name="Misof B."/>
        </authorList>
    </citation>
    <scope>NUCLEOTIDE SEQUENCE</scope>
</reference>
<evidence type="ECO:0000256" key="7">
    <source>
        <dbReference type="ARBA" id="ARBA00022792"/>
    </source>
</evidence>
<evidence type="ECO:0000256" key="1">
    <source>
        <dbReference type="ARBA" id="ARBA00003257"/>
    </source>
</evidence>
<dbReference type="AlphaFoldDB" id="A8WXT8"/>
<evidence type="ECO:0000256" key="9">
    <source>
        <dbReference type="ARBA" id="ARBA00023075"/>
    </source>
</evidence>
<evidence type="ECO:0000256" key="3">
    <source>
        <dbReference type="ARBA" id="ARBA00010535"/>
    </source>
</evidence>
<sequence length="315" mass="36536">MIKSDYLLFFIGVLMMILGVLIGVAFLTLLERKVLGYVQIRKGPNKVGIIGILQPFSDAIKLFTKEQTYPMFSNYMSYYFSPIISFILSLMIWLLIPYYFNMISFNLGLMFFFCCTSLGVYSVMIAGWSSNSNYALLGGLRSVAQTISYEVSLVLIMLSPVVFIMDFNLVLFSQYQGIIWFFFFMIPLSLCWFSSSLAETNRTPFDFAEGESELVSGFNVEYSSGGFALIFMAEYSSILFMSMFFCLMYLGGYDLSLIFYFKLVLISFLFIWVRGTLPRYRYDKLMYLAWKSYLPISLNFIIFFIGFILMINYFF</sequence>
<dbReference type="InterPro" id="IPR001694">
    <property type="entry name" value="NADH_UbQ_OxRdtase_su1/FPO"/>
</dbReference>
<feature type="transmembrane region" description="Helical" evidence="14">
    <location>
        <begin position="257"/>
        <end position="273"/>
    </location>
</feature>
<dbReference type="InterPro" id="IPR018086">
    <property type="entry name" value="NADH_UbQ_OxRdtase_su1_CS"/>
</dbReference>
<feature type="transmembrane region" description="Helical" evidence="14">
    <location>
        <begin position="227"/>
        <end position="250"/>
    </location>
</feature>
<feature type="transmembrane region" description="Helical" evidence="14">
    <location>
        <begin position="293"/>
        <end position="314"/>
    </location>
</feature>
<comment type="subcellular location">
    <subcellularLocation>
        <location evidence="2 12">Mitochondrion inner membrane</location>
        <topology evidence="2 12">Multi-pass membrane protein</topology>
    </subcellularLocation>
</comment>
<keyword evidence="6 12" id="KW-0812">Transmembrane</keyword>
<evidence type="ECO:0000256" key="5">
    <source>
        <dbReference type="ARBA" id="ARBA00022448"/>
    </source>
</evidence>
<name>A8WXT8_9NEOP</name>
<keyword evidence="10 13" id="KW-0496">Mitochondrion</keyword>
<dbReference type="EC" id="7.1.1.2" evidence="13"/>
<evidence type="ECO:0000256" key="2">
    <source>
        <dbReference type="ARBA" id="ARBA00004448"/>
    </source>
</evidence>
<comment type="similarity">
    <text evidence="3 12">Belongs to the complex I subunit 1 family.</text>
</comment>
<evidence type="ECO:0000256" key="14">
    <source>
        <dbReference type="SAM" id="Phobius"/>
    </source>
</evidence>
<evidence type="ECO:0000256" key="4">
    <source>
        <dbReference type="ARBA" id="ARBA00021009"/>
    </source>
</evidence>
<protein>
    <recommendedName>
        <fullName evidence="4 13">NADH-ubiquinone oxidoreductase chain 1</fullName>
        <ecNumber evidence="13">7.1.1.2</ecNumber>
    </recommendedName>
</protein>
<dbReference type="GO" id="GO:0009060">
    <property type="term" value="P:aerobic respiration"/>
    <property type="evidence" value="ECO:0007669"/>
    <property type="project" value="TreeGrafter"/>
</dbReference>
<feature type="transmembrane region" description="Helical" evidence="14">
    <location>
        <begin position="178"/>
        <end position="198"/>
    </location>
</feature>
<evidence type="ECO:0000313" key="15">
    <source>
        <dbReference type="EMBL" id="CAH59884.1"/>
    </source>
</evidence>
<keyword evidence="8 14" id="KW-1133">Transmembrane helix</keyword>
<evidence type="ECO:0000256" key="8">
    <source>
        <dbReference type="ARBA" id="ARBA00022989"/>
    </source>
</evidence>
<dbReference type="PROSITE" id="PS00667">
    <property type="entry name" value="COMPLEX1_ND1_1"/>
    <property type="match status" value="1"/>
</dbReference>
<dbReference type="HAMAP" id="MF_01350">
    <property type="entry name" value="NDH1_NuoH"/>
    <property type="match status" value="1"/>
</dbReference>
<dbReference type="GO" id="GO:0003954">
    <property type="term" value="F:NADH dehydrogenase activity"/>
    <property type="evidence" value="ECO:0007669"/>
    <property type="project" value="TreeGrafter"/>
</dbReference>
<feature type="transmembrane region" description="Helical" evidence="14">
    <location>
        <begin position="149"/>
        <end position="171"/>
    </location>
</feature>
<feature type="transmembrane region" description="Helical" evidence="14">
    <location>
        <begin position="78"/>
        <end position="100"/>
    </location>
</feature>
<evidence type="ECO:0000256" key="11">
    <source>
        <dbReference type="ARBA" id="ARBA00023136"/>
    </source>
</evidence>
<feature type="transmembrane region" description="Helical" evidence="14">
    <location>
        <begin position="7"/>
        <end position="30"/>
    </location>
</feature>
<dbReference type="GO" id="GO:0005743">
    <property type="term" value="C:mitochondrial inner membrane"/>
    <property type="evidence" value="ECO:0007669"/>
    <property type="project" value="UniProtKB-SubCell"/>
</dbReference>